<name>A0A381TQF2_9ZZZZ</name>
<gene>
    <name evidence="1" type="ORF">METZ01_LOCUS71170</name>
</gene>
<protein>
    <submittedName>
        <fullName evidence="1">Uncharacterized protein</fullName>
    </submittedName>
</protein>
<dbReference type="AlphaFoldDB" id="A0A381TQF2"/>
<sequence>MKNIMLFFIFLFTFLYTSISFTQHLLLEHPKRPHKGCEYAKMAFSSDELQICQNNAKKAYKLFRDGEGYEYTKEAHQSTTLGDCKYNAQKGYYRSC</sequence>
<reference evidence="1" key="1">
    <citation type="submission" date="2018-05" db="EMBL/GenBank/DDBJ databases">
        <authorList>
            <person name="Lanie J.A."/>
            <person name="Ng W.-L."/>
            <person name="Kazmierczak K.M."/>
            <person name="Andrzejewski T.M."/>
            <person name="Davidsen T.M."/>
            <person name="Wayne K.J."/>
            <person name="Tettelin H."/>
            <person name="Glass J.I."/>
            <person name="Rusch D."/>
            <person name="Podicherti R."/>
            <person name="Tsui H.-C.T."/>
            <person name="Winkler M.E."/>
        </authorList>
    </citation>
    <scope>NUCLEOTIDE SEQUENCE</scope>
</reference>
<evidence type="ECO:0000313" key="1">
    <source>
        <dbReference type="EMBL" id="SVA18316.1"/>
    </source>
</evidence>
<accession>A0A381TQF2</accession>
<proteinExistence type="predicted"/>
<dbReference type="EMBL" id="UINC01004993">
    <property type="protein sequence ID" value="SVA18316.1"/>
    <property type="molecule type" value="Genomic_DNA"/>
</dbReference>
<organism evidence="1">
    <name type="scientific">marine metagenome</name>
    <dbReference type="NCBI Taxonomy" id="408172"/>
    <lineage>
        <taxon>unclassified sequences</taxon>
        <taxon>metagenomes</taxon>
        <taxon>ecological metagenomes</taxon>
    </lineage>
</organism>